<dbReference type="PANTHER" id="PTHR47447:SF12">
    <property type="entry name" value="PENTATRICOPEPTIDE REPEAT-CONTAINING PROTEIN ATP4 HOMOLOG, CHLOROPLASTIC"/>
    <property type="match status" value="1"/>
</dbReference>
<reference evidence="5" key="1">
    <citation type="submission" date="2022-07" db="EMBL/GenBank/DDBJ databases">
        <authorList>
            <person name="Macas J."/>
            <person name="Novak P."/>
            <person name="Neumann P."/>
        </authorList>
    </citation>
    <scope>NUCLEOTIDE SEQUENCE</scope>
</reference>
<dbReference type="SUPFAM" id="SSF48452">
    <property type="entry name" value="TPR-like"/>
    <property type="match status" value="1"/>
</dbReference>
<feature type="repeat" description="PPR" evidence="3">
    <location>
        <begin position="359"/>
        <end position="393"/>
    </location>
</feature>
<dbReference type="PROSITE" id="PS51375">
    <property type="entry name" value="PPR"/>
    <property type="match status" value="9"/>
</dbReference>
<dbReference type="InterPro" id="IPR011990">
    <property type="entry name" value="TPR-like_helical_dom_sf"/>
</dbReference>
<dbReference type="InterPro" id="IPR002625">
    <property type="entry name" value="Smr_dom"/>
</dbReference>
<dbReference type="Gene3D" id="1.25.40.10">
    <property type="entry name" value="Tetratricopeptide repeat domain"/>
    <property type="match status" value="3"/>
</dbReference>
<feature type="repeat" description="PPR" evidence="3">
    <location>
        <begin position="254"/>
        <end position="288"/>
    </location>
</feature>
<keyword evidence="2" id="KW-0677">Repeat</keyword>
<name>A0A9P0YUP0_CUSEU</name>
<feature type="repeat" description="PPR" evidence="3">
    <location>
        <begin position="219"/>
        <end position="253"/>
    </location>
</feature>
<evidence type="ECO:0000256" key="1">
    <source>
        <dbReference type="ARBA" id="ARBA00007626"/>
    </source>
</evidence>
<dbReference type="InterPro" id="IPR002885">
    <property type="entry name" value="PPR_rpt"/>
</dbReference>
<evidence type="ECO:0000256" key="2">
    <source>
        <dbReference type="ARBA" id="ARBA00022737"/>
    </source>
</evidence>
<feature type="repeat" description="PPR" evidence="3">
    <location>
        <begin position="324"/>
        <end position="358"/>
    </location>
</feature>
<feature type="repeat" description="PPR" evidence="3">
    <location>
        <begin position="184"/>
        <end position="218"/>
    </location>
</feature>
<dbReference type="AlphaFoldDB" id="A0A9P0YUP0"/>
<dbReference type="Pfam" id="PF12854">
    <property type="entry name" value="PPR_1"/>
    <property type="match status" value="1"/>
</dbReference>
<dbReference type="Pfam" id="PF17177">
    <property type="entry name" value="PPR_long"/>
    <property type="match status" value="1"/>
</dbReference>
<feature type="repeat" description="PPR" evidence="3">
    <location>
        <begin position="394"/>
        <end position="428"/>
    </location>
</feature>
<evidence type="ECO:0000256" key="3">
    <source>
        <dbReference type="PROSITE-ProRule" id="PRU00708"/>
    </source>
</evidence>
<dbReference type="NCBIfam" id="TIGR00756">
    <property type="entry name" value="PPR"/>
    <property type="match status" value="7"/>
</dbReference>
<dbReference type="EMBL" id="CAMAPE010000010">
    <property type="protein sequence ID" value="CAH9076483.1"/>
    <property type="molecule type" value="Genomic_DNA"/>
</dbReference>
<dbReference type="GO" id="GO:0042134">
    <property type="term" value="F:rRNA primary transcript binding"/>
    <property type="evidence" value="ECO:0007669"/>
    <property type="project" value="TreeGrafter"/>
</dbReference>
<feature type="repeat" description="PPR" evidence="3">
    <location>
        <begin position="289"/>
        <end position="323"/>
    </location>
</feature>
<dbReference type="Pfam" id="PF13041">
    <property type="entry name" value="PPR_2"/>
    <property type="match status" value="2"/>
</dbReference>
<keyword evidence="6" id="KW-1185">Reference proteome</keyword>
<evidence type="ECO:0000313" key="6">
    <source>
        <dbReference type="Proteomes" id="UP001152484"/>
    </source>
</evidence>
<evidence type="ECO:0000259" key="4">
    <source>
        <dbReference type="PROSITE" id="PS50828"/>
    </source>
</evidence>
<dbReference type="GO" id="GO:0009658">
    <property type="term" value="P:chloroplast organization"/>
    <property type="evidence" value="ECO:0007669"/>
    <property type="project" value="UniProtKB-ARBA"/>
</dbReference>
<feature type="repeat" description="PPR" evidence="3">
    <location>
        <begin position="465"/>
        <end position="499"/>
    </location>
</feature>
<dbReference type="FunFam" id="1.25.40.10:FF:000509">
    <property type="entry name" value="Pentatricopeptide repeat-containing protein At4g16390, chloroplastic"/>
    <property type="match status" value="1"/>
</dbReference>
<evidence type="ECO:0000313" key="5">
    <source>
        <dbReference type="EMBL" id="CAH9076483.1"/>
    </source>
</evidence>
<dbReference type="Proteomes" id="UP001152484">
    <property type="component" value="Unassembled WGS sequence"/>
</dbReference>
<sequence>MKVASIALACIIIRDSEREREREREMAYYHCTAAVFFYQEFQQFCNSLHCSHFLQLPVQQKPFPLSLRIRRTTSFQISQVSIQNSGQASKGPSKSHIWINPDSPRASKLKEASYDFKSSSLMSISNSLDSCKAVEEDVMAVLDALSGKAVQQHEAVDILNNMSNPDTALLALNYFLRRLKLTNQLILYNVTLKVLKKNKYLSEAEKLFDEMIERGVKPDNVTFSTIISCAKFCSLPEKAVEWFEKMPAFGCQPDDITYTTMIDSYGRSGNLDKALNLYDYAREKKMRFDAKTFCSLIRVYSASGNYDGCLNVYEEMKGLGIKPDMAVYNHLLCAMGRAKRPWKAKDIYIDMIQIGFQPNWATYAALIQAYCKARYGEDSLKVYIEMKEKGMPLNTVLYNTLLAMCADLGLIDEALEIYNDMKGCETSKPDRWTFSSLITVYSCSGNFLEAEAVIDEMTKEGLEPDIFVLTSLVRCYGNANRFDDVVRTFDHLLDLGVTPDERLCGCLLSVLKQAPKGKMHKLTACLEKAMPKLGYIVKLLVDGKNANGTVFKKEANELFHYISTGVRKAFCNSLIDICVNLNQLEKACELLDLGIKFGVYNDIQSKESTCWYLNLKSLSSGAALTALHVWMKDMNRDIRNGKELPSLLGINTGHGKHKYSNNGLADVLESHLKGLDAPFHRDPQQLGWFFTTKVAATLWLESREPEKVIAFPNLVIDPA</sequence>
<dbReference type="Pfam" id="PF01535">
    <property type="entry name" value="PPR"/>
    <property type="match status" value="2"/>
</dbReference>
<dbReference type="GO" id="GO:0009570">
    <property type="term" value="C:chloroplast stroma"/>
    <property type="evidence" value="ECO:0007669"/>
    <property type="project" value="TreeGrafter"/>
</dbReference>
<dbReference type="OrthoDB" id="185373at2759"/>
<feature type="repeat" description="PPR" evidence="3">
    <location>
        <begin position="430"/>
        <end position="464"/>
    </location>
</feature>
<gene>
    <name evidence="5" type="ORF">CEURO_LOCUS5850</name>
</gene>
<organism evidence="5 6">
    <name type="scientific">Cuscuta europaea</name>
    <name type="common">European dodder</name>
    <dbReference type="NCBI Taxonomy" id="41803"/>
    <lineage>
        <taxon>Eukaryota</taxon>
        <taxon>Viridiplantae</taxon>
        <taxon>Streptophyta</taxon>
        <taxon>Embryophyta</taxon>
        <taxon>Tracheophyta</taxon>
        <taxon>Spermatophyta</taxon>
        <taxon>Magnoliopsida</taxon>
        <taxon>eudicotyledons</taxon>
        <taxon>Gunneridae</taxon>
        <taxon>Pentapetalae</taxon>
        <taxon>asterids</taxon>
        <taxon>lamiids</taxon>
        <taxon>Solanales</taxon>
        <taxon>Convolvulaceae</taxon>
        <taxon>Cuscuteae</taxon>
        <taxon>Cuscuta</taxon>
        <taxon>Cuscuta subgen. Cuscuta</taxon>
    </lineage>
</organism>
<accession>A0A9P0YUP0</accession>
<comment type="caution">
    <text evidence="5">The sequence shown here is derived from an EMBL/GenBank/DDBJ whole genome shotgun (WGS) entry which is preliminary data.</text>
</comment>
<dbReference type="InterPro" id="IPR033443">
    <property type="entry name" value="PROP1-like_PPR_dom"/>
</dbReference>
<dbReference type="PANTHER" id="PTHR47447">
    <property type="entry name" value="OS03G0856100 PROTEIN"/>
    <property type="match status" value="1"/>
</dbReference>
<protein>
    <recommendedName>
        <fullName evidence="4">Smr domain-containing protein</fullName>
    </recommendedName>
</protein>
<feature type="domain" description="Smr" evidence="4">
    <location>
        <begin position="613"/>
        <end position="697"/>
    </location>
</feature>
<proteinExistence type="inferred from homology"/>
<dbReference type="PROSITE" id="PS50828">
    <property type="entry name" value="SMR"/>
    <property type="match status" value="1"/>
</dbReference>
<comment type="similarity">
    <text evidence="1">Belongs to the PPR family. P subfamily.</text>
</comment>
<dbReference type="GO" id="GO:0003729">
    <property type="term" value="F:mRNA binding"/>
    <property type="evidence" value="ECO:0007669"/>
    <property type="project" value="TreeGrafter"/>
</dbReference>
<dbReference type="SMART" id="SM00463">
    <property type="entry name" value="SMR"/>
    <property type="match status" value="1"/>
</dbReference>
<dbReference type="GO" id="GO:0045727">
    <property type="term" value="P:positive regulation of translation"/>
    <property type="evidence" value="ECO:0007669"/>
    <property type="project" value="TreeGrafter"/>
</dbReference>